<dbReference type="Proteomes" id="UP000321717">
    <property type="component" value="Unassembled WGS sequence"/>
</dbReference>
<name>A0A512HDB2_9HYPH</name>
<evidence type="ECO:0000256" key="1">
    <source>
        <dbReference type="SAM" id="Phobius"/>
    </source>
</evidence>
<dbReference type="OrthoDB" id="8457125at2"/>
<organism evidence="2 3">
    <name type="scientific">Ciceribacter naphthalenivorans</name>
    <dbReference type="NCBI Taxonomy" id="1118451"/>
    <lineage>
        <taxon>Bacteria</taxon>
        <taxon>Pseudomonadati</taxon>
        <taxon>Pseudomonadota</taxon>
        <taxon>Alphaproteobacteria</taxon>
        <taxon>Hyphomicrobiales</taxon>
        <taxon>Rhizobiaceae</taxon>
        <taxon>Ciceribacter</taxon>
    </lineage>
</organism>
<sequence>MDRNGAFFWSNDLQEKLHKLLKRHVCVRLPRGSFGADALLSPFLQLRTGANFNKSVRMEAVGGRLSANNGQNGVFMEDSIQKSCWGVTVRALVGFAGILCLAYLFGSI</sequence>
<keyword evidence="3" id="KW-1185">Reference proteome</keyword>
<comment type="caution">
    <text evidence="2">The sequence shown here is derived from an EMBL/GenBank/DDBJ whole genome shotgun (WGS) entry which is preliminary data.</text>
</comment>
<dbReference type="AlphaFoldDB" id="A0A512HDB2"/>
<protein>
    <submittedName>
        <fullName evidence="2">Uncharacterized protein</fullName>
    </submittedName>
</protein>
<reference evidence="2 3" key="1">
    <citation type="submission" date="2019-07" db="EMBL/GenBank/DDBJ databases">
        <title>Whole genome shotgun sequence of Rhizobium naphthalenivorans NBRC 107585.</title>
        <authorList>
            <person name="Hosoyama A."/>
            <person name="Uohara A."/>
            <person name="Ohji S."/>
            <person name="Ichikawa N."/>
        </authorList>
    </citation>
    <scope>NUCLEOTIDE SEQUENCE [LARGE SCALE GENOMIC DNA]</scope>
    <source>
        <strain evidence="2 3">NBRC 107585</strain>
    </source>
</reference>
<keyword evidence="1" id="KW-1133">Transmembrane helix</keyword>
<accession>A0A512HDB2</accession>
<dbReference type="EMBL" id="BJZP01000001">
    <property type="protein sequence ID" value="GEO83425.1"/>
    <property type="molecule type" value="Genomic_DNA"/>
</dbReference>
<feature type="transmembrane region" description="Helical" evidence="1">
    <location>
        <begin position="84"/>
        <end position="105"/>
    </location>
</feature>
<keyword evidence="1" id="KW-0812">Transmembrane</keyword>
<dbReference type="RefSeq" id="WP_147178218.1">
    <property type="nucleotide sequence ID" value="NZ_BJZP01000001.1"/>
</dbReference>
<gene>
    <name evidence="2" type="ORF">RNA01_03570</name>
</gene>
<keyword evidence="1" id="KW-0472">Membrane</keyword>
<evidence type="ECO:0000313" key="3">
    <source>
        <dbReference type="Proteomes" id="UP000321717"/>
    </source>
</evidence>
<proteinExistence type="predicted"/>
<evidence type="ECO:0000313" key="2">
    <source>
        <dbReference type="EMBL" id="GEO83425.1"/>
    </source>
</evidence>